<dbReference type="InterPro" id="IPR013691">
    <property type="entry name" value="MeTrfase_14"/>
</dbReference>
<dbReference type="GO" id="GO:0032259">
    <property type="term" value="P:methylation"/>
    <property type="evidence" value="ECO:0007669"/>
    <property type="project" value="UniProtKB-KW"/>
</dbReference>
<dbReference type="InterPro" id="IPR013630">
    <property type="entry name" value="Methyltransf_Zn-bd_dom_put"/>
</dbReference>
<name>A0A1Y2J6U7_BRAJP</name>
<dbReference type="Gene3D" id="3.40.50.150">
    <property type="entry name" value="Vaccinia Virus protein VP39"/>
    <property type="match status" value="1"/>
</dbReference>
<dbReference type="GO" id="GO:0008168">
    <property type="term" value="F:methyltransferase activity"/>
    <property type="evidence" value="ECO:0007669"/>
    <property type="project" value="UniProtKB-KW"/>
</dbReference>
<dbReference type="EMBL" id="NAFL01000287">
    <property type="protein sequence ID" value="OSJ21495.1"/>
    <property type="molecule type" value="Genomic_DNA"/>
</dbReference>
<dbReference type="Pfam" id="PF08484">
    <property type="entry name" value="Methyltransf_14"/>
    <property type="match status" value="1"/>
</dbReference>
<evidence type="ECO:0000259" key="2">
    <source>
        <dbReference type="Pfam" id="PF08484"/>
    </source>
</evidence>
<dbReference type="Gene3D" id="3.40.50.720">
    <property type="entry name" value="NAD(P)-binding Rossmann-like Domain"/>
    <property type="match status" value="1"/>
</dbReference>
<dbReference type="InterPro" id="IPR038576">
    <property type="entry name" value="Methyltransf_Zn-bd_dom_put_sf"/>
</dbReference>
<dbReference type="SUPFAM" id="SSF53335">
    <property type="entry name" value="S-adenosyl-L-methionine-dependent methyltransferases"/>
    <property type="match status" value="1"/>
</dbReference>
<dbReference type="Pfam" id="PF08421">
    <property type="entry name" value="Methyltransf_13"/>
    <property type="match status" value="1"/>
</dbReference>
<proteinExistence type="predicted"/>
<reference evidence="3 4" key="1">
    <citation type="submission" date="2017-03" db="EMBL/GenBank/DDBJ databases">
        <title>Whole genome sequences of fourteen strains of Bradyrhizobium canariense and one strain of Bradyrhizobium japonicum isolated from Lupinus (Papilionoideae: Genisteae) species in Algeria.</title>
        <authorList>
            <person name="Crovadore J."/>
            <person name="Chekireb D."/>
            <person name="Brachmann A."/>
            <person name="Chablais R."/>
            <person name="Cochard B."/>
            <person name="Lefort F."/>
        </authorList>
    </citation>
    <scope>NUCLEOTIDE SEQUENCE [LARGE SCALE GENOMIC DNA]</scope>
    <source>
        <strain evidence="3 4">UBMA197</strain>
    </source>
</reference>
<feature type="domain" description="C-methyltransferase" evidence="2">
    <location>
        <begin position="259"/>
        <end position="414"/>
    </location>
</feature>
<dbReference type="InterPro" id="IPR029063">
    <property type="entry name" value="SAM-dependent_MTases_sf"/>
</dbReference>
<accession>A0A1Y2J6U7</accession>
<sequence length="421" mass="47075">MPNASHHDIPTGKLTRCQVCGSERLELVIDLGHQPLCDSLPSKAQLDGPETSYPLRQVWCRDCSLSQIDYVVPPEVVFHPEYPYRSGITKELAIYQDAFVQDAVADLGLKPDQLVVDIGSNDGTLLSGFKQRGMRVLGIEPTNIARIAQEQGIDTLQAFFNEETARKVVETHGHAKVATATNVFAHVAQLGGFIRGLERLLAPDGVFILENHYLLDVIEGGQFDTIYHEHLRTYSLKSIVKLFEFYDFTCVDAQRVSRYGGNIRVYVAKGRGRPVKPAIAELLKAEDDFGLSRPECYEAFRARAEKVKLDLLELALEANKKGLSFVGNSCPGRCSTLLNYVGIDRMLMPYICEQPTSLKLGLHLPGKQIPIVDNERLIREQPDYVVLLAWHYGQPIAEQLRARGLKSKLVMPLPEVRILPD</sequence>
<dbReference type="Gene3D" id="6.20.50.110">
    <property type="entry name" value="Methyltransferase, zinc-binding domain"/>
    <property type="match status" value="1"/>
</dbReference>
<comment type="caution">
    <text evidence="3">The sequence shown here is derived from an EMBL/GenBank/DDBJ whole genome shotgun (WGS) entry which is preliminary data.</text>
</comment>
<dbReference type="AlphaFoldDB" id="A0A1Y2J6U7"/>
<keyword evidence="3" id="KW-0489">Methyltransferase</keyword>
<dbReference type="PANTHER" id="PTHR43861">
    <property type="entry name" value="TRANS-ACONITATE 2-METHYLTRANSFERASE-RELATED"/>
    <property type="match status" value="1"/>
</dbReference>
<dbReference type="RefSeq" id="WP_085405840.1">
    <property type="nucleotide sequence ID" value="NZ_NAFL01000287.1"/>
</dbReference>
<gene>
    <name evidence="3" type="ORF">BSZ19_49735</name>
</gene>
<feature type="domain" description="Methyltransferase putative zinc binding" evidence="1">
    <location>
        <begin position="17"/>
        <end position="78"/>
    </location>
</feature>
<evidence type="ECO:0000313" key="3">
    <source>
        <dbReference type="EMBL" id="OSJ21495.1"/>
    </source>
</evidence>
<dbReference type="Gene3D" id="6.10.250.3100">
    <property type="match status" value="1"/>
</dbReference>
<dbReference type="PANTHER" id="PTHR43861:SF5">
    <property type="entry name" value="BLL5978 PROTEIN"/>
    <property type="match status" value="1"/>
</dbReference>
<evidence type="ECO:0000313" key="4">
    <source>
        <dbReference type="Proteomes" id="UP000193335"/>
    </source>
</evidence>
<keyword evidence="3" id="KW-0808">Transferase</keyword>
<organism evidence="3 4">
    <name type="scientific">Bradyrhizobium japonicum</name>
    <dbReference type="NCBI Taxonomy" id="375"/>
    <lineage>
        <taxon>Bacteria</taxon>
        <taxon>Pseudomonadati</taxon>
        <taxon>Pseudomonadota</taxon>
        <taxon>Alphaproteobacteria</taxon>
        <taxon>Hyphomicrobiales</taxon>
        <taxon>Nitrobacteraceae</taxon>
        <taxon>Bradyrhizobium</taxon>
    </lineage>
</organism>
<evidence type="ECO:0000259" key="1">
    <source>
        <dbReference type="Pfam" id="PF08421"/>
    </source>
</evidence>
<dbReference type="Pfam" id="PF13489">
    <property type="entry name" value="Methyltransf_23"/>
    <property type="match status" value="1"/>
</dbReference>
<dbReference type="Proteomes" id="UP000193335">
    <property type="component" value="Unassembled WGS sequence"/>
</dbReference>
<protein>
    <submittedName>
        <fullName evidence="3">Methyltransferase</fullName>
    </submittedName>
</protein>